<accession>A0A401U1T1</accession>
<keyword evidence="2" id="KW-1185">Reference proteome</keyword>
<evidence type="ECO:0000313" key="2">
    <source>
        <dbReference type="Proteomes" id="UP000287033"/>
    </source>
</evidence>
<reference evidence="1 2" key="1">
    <citation type="journal article" date="2018" name="Nat. Ecol. Evol.">
        <title>Shark genomes provide insights into elasmobranch evolution and the origin of vertebrates.</title>
        <authorList>
            <person name="Hara Y"/>
            <person name="Yamaguchi K"/>
            <person name="Onimaru K"/>
            <person name="Kadota M"/>
            <person name="Koyanagi M"/>
            <person name="Keeley SD"/>
            <person name="Tatsumi K"/>
            <person name="Tanaka K"/>
            <person name="Motone F"/>
            <person name="Kageyama Y"/>
            <person name="Nozu R"/>
            <person name="Adachi N"/>
            <person name="Nishimura O"/>
            <person name="Nakagawa R"/>
            <person name="Tanegashima C"/>
            <person name="Kiyatake I"/>
            <person name="Matsumoto R"/>
            <person name="Murakumo K"/>
            <person name="Nishida K"/>
            <person name="Terakita A"/>
            <person name="Kuratani S"/>
            <person name="Sato K"/>
            <person name="Hyodo S Kuraku.S."/>
        </authorList>
    </citation>
    <scope>NUCLEOTIDE SEQUENCE [LARGE SCALE GENOMIC DNA]</scope>
</reference>
<gene>
    <name evidence="1" type="ORF">chiPu_0033144</name>
</gene>
<dbReference type="EMBL" id="BEZZ01255412">
    <property type="protein sequence ID" value="GCC48839.1"/>
    <property type="molecule type" value="Genomic_DNA"/>
</dbReference>
<proteinExistence type="predicted"/>
<dbReference type="Proteomes" id="UP000287033">
    <property type="component" value="Unassembled WGS sequence"/>
</dbReference>
<dbReference type="AlphaFoldDB" id="A0A401U1T1"/>
<feature type="non-terminal residue" evidence="1">
    <location>
        <position position="1"/>
    </location>
</feature>
<protein>
    <submittedName>
        <fullName evidence="1">Uncharacterized protein</fullName>
    </submittedName>
</protein>
<organism evidence="1 2">
    <name type="scientific">Chiloscyllium punctatum</name>
    <name type="common">Brownbanded bambooshark</name>
    <name type="synonym">Hemiscyllium punctatum</name>
    <dbReference type="NCBI Taxonomy" id="137246"/>
    <lineage>
        <taxon>Eukaryota</taxon>
        <taxon>Metazoa</taxon>
        <taxon>Chordata</taxon>
        <taxon>Craniata</taxon>
        <taxon>Vertebrata</taxon>
        <taxon>Chondrichthyes</taxon>
        <taxon>Elasmobranchii</taxon>
        <taxon>Galeomorphii</taxon>
        <taxon>Galeoidea</taxon>
        <taxon>Orectolobiformes</taxon>
        <taxon>Hemiscylliidae</taxon>
        <taxon>Chiloscyllium</taxon>
    </lineage>
</organism>
<comment type="caution">
    <text evidence="1">The sequence shown here is derived from an EMBL/GenBank/DDBJ whole genome shotgun (WGS) entry which is preliminary data.</text>
</comment>
<name>A0A401U1T1_CHIPU</name>
<evidence type="ECO:0000313" key="1">
    <source>
        <dbReference type="EMBL" id="GCC48839.1"/>
    </source>
</evidence>
<sequence length="136" mass="15067">AVGGLAIDEGDHGRDRLDAHLARDLRMLVDVHLDQLDPALGVLDRLLQDRRQLAAGAAPWRPEVDHDRLAARFLDDVLDEGLGRRLLDQIGRCLGRGAALLHYRHVVLAWSSEVKNYGGVLARSVRPVQPFCQARA</sequence>